<sequence length="113" mass="13659">MDKFQKLVPAYFSDKLKKYVVFEILDLMILNALKFSSNRSLEDYNKLISKIPKDLIDIFHCQKNRKIEFKCEKIKYFLNLGERDNEKELKLLFESKHKIFKNKIDILIQKLKN</sequence>
<name>A0ABV2AKX0_9EUKA</name>
<comment type="caution">
    <text evidence="1">The sequence shown here is derived from an EMBL/GenBank/DDBJ whole genome shotgun (WGS) entry which is preliminary data.</text>
</comment>
<dbReference type="Proteomes" id="UP001439008">
    <property type="component" value="Unassembled WGS sequence"/>
</dbReference>
<organism evidence="1 2">
    <name type="scientific">Bonamia ostreae</name>
    <dbReference type="NCBI Taxonomy" id="126728"/>
    <lineage>
        <taxon>Eukaryota</taxon>
        <taxon>Sar</taxon>
        <taxon>Rhizaria</taxon>
        <taxon>Endomyxa</taxon>
        <taxon>Ascetosporea</taxon>
        <taxon>Haplosporida</taxon>
        <taxon>Bonamia</taxon>
    </lineage>
</organism>
<accession>A0ABV2AKX0</accession>
<evidence type="ECO:0000313" key="1">
    <source>
        <dbReference type="EMBL" id="MES1920305.1"/>
    </source>
</evidence>
<gene>
    <name evidence="1" type="ORF">MHBO_001988</name>
</gene>
<protein>
    <submittedName>
        <fullName evidence="1">Uncharacterized protein</fullName>
    </submittedName>
</protein>
<evidence type="ECO:0000313" key="2">
    <source>
        <dbReference type="Proteomes" id="UP001439008"/>
    </source>
</evidence>
<dbReference type="EMBL" id="JBDODL010000599">
    <property type="protein sequence ID" value="MES1920305.1"/>
    <property type="molecule type" value="Genomic_DNA"/>
</dbReference>
<proteinExistence type="predicted"/>
<keyword evidence="2" id="KW-1185">Reference proteome</keyword>
<reference evidence="1 2" key="1">
    <citation type="journal article" date="2024" name="BMC Biol.">
        <title>Comparative genomics of Ascetosporea gives new insight into the evolutionary basis for animal parasitism in Rhizaria.</title>
        <authorList>
            <person name="Hiltunen Thoren M."/>
            <person name="Onut-Brannstrom I."/>
            <person name="Alfjorden A."/>
            <person name="Peckova H."/>
            <person name="Swords F."/>
            <person name="Hooper C."/>
            <person name="Holzer A.S."/>
            <person name="Bass D."/>
            <person name="Burki F."/>
        </authorList>
    </citation>
    <scope>NUCLEOTIDE SEQUENCE [LARGE SCALE GENOMIC DNA]</scope>
    <source>
        <strain evidence="1">20-A016</strain>
    </source>
</reference>